<dbReference type="DNASU" id="3607803"/>
<dbReference type="PROSITE" id="PS50931">
    <property type="entry name" value="HTH_LYSR"/>
    <property type="match status" value="1"/>
</dbReference>
<feature type="domain" description="HTH lysR-type" evidence="6">
    <location>
        <begin position="11"/>
        <end position="68"/>
    </location>
</feature>
<evidence type="ECO:0000256" key="2">
    <source>
        <dbReference type="ARBA" id="ARBA00023015"/>
    </source>
</evidence>
<dbReference type="KEGG" id="reu:Reut_C6254"/>
<dbReference type="Pfam" id="PF00126">
    <property type="entry name" value="HTH_1"/>
    <property type="match status" value="1"/>
</dbReference>
<evidence type="ECO:0000256" key="3">
    <source>
        <dbReference type="ARBA" id="ARBA00023125"/>
    </source>
</evidence>
<dbReference type="SMR" id="Q46MR5"/>
<sequence length="320" mass="34352">MTWSATWRLSLELRQLRYLVGVVDAGSVSRAAQSLHVAQPALSAQIARLEEELGARLLIRSVRGVVPTEAGTAVLRQARLILKQVDAIAELAHEADADPTGSVSLGLPWTVRSVVGLPLLHQVRERLPQVRLEIIEGPSPALAMQTAQGKLDLAVVFENTPDNSLVLKPLATESLLLVGQRGSLVGRHNLKLEELAGLPLLMLSRPNGVREDIERQCAKRGIRLKIVAEINAPSLLIDAVRGGLGYSVLPACGIEQACRDGLLDAITLEGGSMQRTAHLGTSKLFALSRAAEHTAALLQESVAHAIGDRRWQATSPNEAD</sequence>
<dbReference type="PRINTS" id="PR00039">
    <property type="entry name" value="HTHLYSR"/>
</dbReference>
<dbReference type="PANTHER" id="PTHR30293">
    <property type="entry name" value="TRANSCRIPTIONAL REGULATORY PROTEIN NAC-RELATED"/>
    <property type="match status" value="1"/>
</dbReference>
<dbReference type="Pfam" id="PF03466">
    <property type="entry name" value="LysR_substrate"/>
    <property type="match status" value="1"/>
</dbReference>
<evidence type="ECO:0000313" key="7">
    <source>
        <dbReference type="EMBL" id="AAZ65560.1"/>
    </source>
</evidence>
<dbReference type="AlphaFoldDB" id="Q46MR5"/>
<keyword evidence="2" id="KW-0805">Transcription regulation</keyword>
<comment type="similarity">
    <text evidence="1">Belongs to the LysR transcriptional regulatory family.</text>
</comment>
<keyword evidence="7" id="KW-0614">Plasmid</keyword>
<dbReference type="Gene3D" id="3.40.190.290">
    <property type="match status" value="1"/>
</dbReference>
<evidence type="ECO:0000259" key="6">
    <source>
        <dbReference type="PROSITE" id="PS50931"/>
    </source>
</evidence>
<geneLocation type="plasmid" evidence="7">
    <name>megaplasmid</name>
</geneLocation>
<dbReference type="OrthoDB" id="5292387at2"/>
<dbReference type="FunFam" id="1.10.10.10:FF:000001">
    <property type="entry name" value="LysR family transcriptional regulator"/>
    <property type="match status" value="1"/>
</dbReference>
<dbReference type="HOGENOM" id="CLU_039613_6_5_4"/>
<dbReference type="InterPro" id="IPR036390">
    <property type="entry name" value="WH_DNA-bd_sf"/>
</dbReference>
<dbReference type="GO" id="GO:2000142">
    <property type="term" value="P:regulation of DNA-templated transcription initiation"/>
    <property type="evidence" value="ECO:0007669"/>
    <property type="project" value="TreeGrafter"/>
</dbReference>
<organism evidence="7">
    <name type="scientific">Cupriavidus pinatubonensis (strain JMP 134 / LMG 1197)</name>
    <name type="common">Cupriavidus necator (strain JMP 134)</name>
    <dbReference type="NCBI Taxonomy" id="264198"/>
    <lineage>
        <taxon>Bacteria</taxon>
        <taxon>Pseudomonadati</taxon>
        <taxon>Pseudomonadota</taxon>
        <taxon>Betaproteobacteria</taxon>
        <taxon>Burkholderiales</taxon>
        <taxon>Burkholderiaceae</taxon>
        <taxon>Cupriavidus</taxon>
    </lineage>
</organism>
<keyword evidence="3" id="KW-0238">DNA-binding</keyword>
<evidence type="ECO:0000256" key="4">
    <source>
        <dbReference type="ARBA" id="ARBA00023159"/>
    </source>
</evidence>
<dbReference type="InterPro" id="IPR005119">
    <property type="entry name" value="LysR_subst-bd"/>
</dbReference>
<evidence type="ECO:0000256" key="1">
    <source>
        <dbReference type="ARBA" id="ARBA00009437"/>
    </source>
</evidence>
<evidence type="ECO:0000256" key="5">
    <source>
        <dbReference type="ARBA" id="ARBA00023163"/>
    </source>
</evidence>
<reference evidence="7" key="1">
    <citation type="submission" date="2005-08" db="EMBL/GenBank/DDBJ databases">
        <title>Complete sequence of a megaplasmid of Ralstonia eutropha JMP134.</title>
        <authorList>
            <person name="Copeland A."/>
            <person name="Lucas S."/>
            <person name="Lapidus A."/>
            <person name="Barry K."/>
            <person name="Detter J.C."/>
            <person name="Glavina T."/>
            <person name="Hammon N."/>
            <person name="Israni S."/>
            <person name="Pitluck S."/>
            <person name="Goltsman E."/>
            <person name="Martinez M."/>
            <person name="Vergez L."/>
            <person name="Larimer F."/>
            <person name="Land M."/>
            <person name="Lykidis A."/>
            <person name="Richardson P."/>
        </authorList>
    </citation>
    <scope>NUCLEOTIDE SEQUENCE [LARGE SCALE GENOMIC DNA]</scope>
    <source>
        <strain evidence="7">JMP134</strain>
        <plasmid evidence="7">megaplasmid</plasmid>
    </source>
</reference>
<dbReference type="eggNOG" id="COG0583">
    <property type="taxonomic scope" value="Bacteria"/>
</dbReference>
<dbReference type="InterPro" id="IPR036388">
    <property type="entry name" value="WH-like_DNA-bd_sf"/>
</dbReference>
<keyword evidence="4" id="KW-0010">Activator</keyword>
<dbReference type="Gene3D" id="1.10.10.10">
    <property type="entry name" value="Winged helix-like DNA-binding domain superfamily/Winged helix DNA-binding domain"/>
    <property type="match status" value="1"/>
</dbReference>
<accession>Q46MR5</accession>
<name>Q46MR5_CUPPJ</name>
<dbReference type="GO" id="GO:0003677">
    <property type="term" value="F:DNA binding"/>
    <property type="evidence" value="ECO:0007669"/>
    <property type="project" value="UniProtKB-KW"/>
</dbReference>
<dbReference type="SUPFAM" id="SSF46785">
    <property type="entry name" value="Winged helix' DNA-binding domain"/>
    <property type="match status" value="1"/>
</dbReference>
<dbReference type="GO" id="GO:0003700">
    <property type="term" value="F:DNA-binding transcription factor activity"/>
    <property type="evidence" value="ECO:0007669"/>
    <property type="project" value="InterPro"/>
</dbReference>
<keyword evidence="5" id="KW-0804">Transcription</keyword>
<proteinExistence type="inferred from homology"/>
<dbReference type="PANTHER" id="PTHR30293:SF0">
    <property type="entry name" value="NITROGEN ASSIMILATION REGULATORY PROTEIN NAC"/>
    <property type="match status" value="1"/>
</dbReference>
<gene>
    <name evidence="7" type="ordered locus">Reut_C6254</name>
</gene>
<dbReference type="InterPro" id="IPR000847">
    <property type="entry name" value="LysR_HTH_N"/>
</dbReference>
<dbReference type="SUPFAM" id="SSF53850">
    <property type="entry name" value="Periplasmic binding protein-like II"/>
    <property type="match status" value="1"/>
</dbReference>
<dbReference type="EMBL" id="CP000092">
    <property type="protein sequence ID" value="AAZ65560.1"/>
    <property type="molecule type" value="Genomic_DNA"/>
</dbReference>
<protein>
    <submittedName>
        <fullName evidence="7">Transcriptional regulator, LysR family</fullName>
    </submittedName>
</protein>